<accession>A0A9W9WA96</accession>
<dbReference type="OrthoDB" id="10340169at2759"/>
<name>A0A9W9WA96_9EURO</name>
<reference evidence="2" key="1">
    <citation type="submission" date="2022-12" db="EMBL/GenBank/DDBJ databases">
        <authorList>
            <person name="Petersen C."/>
        </authorList>
    </citation>
    <scope>NUCLEOTIDE SEQUENCE</scope>
    <source>
        <strain evidence="2">IBT 29677</strain>
    </source>
</reference>
<dbReference type="AlphaFoldDB" id="A0A9W9WA96"/>
<dbReference type="EMBL" id="JAPZBU010000003">
    <property type="protein sequence ID" value="KAJ5413796.1"/>
    <property type="molecule type" value="Genomic_DNA"/>
</dbReference>
<dbReference type="RefSeq" id="XP_056493652.1">
    <property type="nucleotide sequence ID" value="XM_056625070.1"/>
</dbReference>
<organism evidence="2 3">
    <name type="scientific">Penicillium cosmopolitanum</name>
    <dbReference type="NCBI Taxonomy" id="1131564"/>
    <lineage>
        <taxon>Eukaryota</taxon>
        <taxon>Fungi</taxon>
        <taxon>Dikarya</taxon>
        <taxon>Ascomycota</taxon>
        <taxon>Pezizomycotina</taxon>
        <taxon>Eurotiomycetes</taxon>
        <taxon>Eurotiomycetidae</taxon>
        <taxon>Eurotiales</taxon>
        <taxon>Aspergillaceae</taxon>
        <taxon>Penicillium</taxon>
    </lineage>
</organism>
<sequence length="88" mass="9675">MSPRHYKGPKNGVIKAQSAVRGDKKLSNLADQGLLALGDIISRSKKDDCAQQAVSVGVINEFTNHEDATYHHTSTTDEQRPEPKDQTE</sequence>
<reference evidence="2" key="2">
    <citation type="journal article" date="2023" name="IMA Fungus">
        <title>Comparative genomic study of the Penicillium genus elucidates a diverse pangenome and 15 lateral gene transfer events.</title>
        <authorList>
            <person name="Petersen C."/>
            <person name="Sorensen T."/>
            <person name="Nielsen M.R."/>
            <person name="Sondergaard T.E."/>
            <person name="Sorensen J.L."/>
            <person name="Fitzpatrick D.A."/>
            <person name="Frisvad J.C."/>
            <person name="Nielsen K.L."/>
        </authorList>
    </citation>
    <scope>NUCLEOTIDE SEQUENCE</scope>
    <source>
        <strain evidence="2">IBT 29677</strain>
    </source>
</reference>
<comment type="caution">
    <text evidence="2">The sequence shown here is derived from an EMBL/GenBank/DDBJ whole genome shotgun (WGS) entry which is preliminary data.</text>
</comment>
<dbReference type="Proteomes" id="UP001147747">
    <property type="component" value="Unassembled WGS sequence"/>
</dbReference>
<gene>
    <name evidence="2" type="ORF">N7509_000423</name>
</gene>
<proteinExistence type="predicted"/>
<evidence type="ECO:0000313" key="2">
    <source>
        <dbReference type="EMBL" id="KAJ5413796.1"/>
    </source>
</evidence>
<dbReference type="GeneID" id="81364050"/>
<evidence type="ECO:0000313" key="3">
    <source>
        <dbReference type="Proteomes" id="UP001147747"/>
    </source>
</evidence>
<keyword evidence="3" id="KW-1185">Reference proteome</keyword>
<evidence type="ECO:0000256" key="1">
    <source>
        <dbReference type="SAM" id="MobiDB-lite"/>
    </source>
</evidence>
<protein>
    <submittedName>
        <fullName evidence="2">Uncharacterized protein</fullName>
    </submittedName>
</protein>
<feature type="region of interest" description="Disordered" evidence="1">
    <location>
        <begin position="63"/>
        <end position="88"/>
    </location>
</feature>